<feature type="compositionally biased region" description="Basic and acidic residues" evidence="3">
    <location>
        <begin position="907"/>
        <end position="932"/>
    </location>
</feature>
<feature type="compositionally biased region" description="Basic and acidic residues" evidence="3">
    <location>
        <begin position="855"/>
        <end position="871"/>
    </location>
</feature>
<dbReference type="InterPro" id="IPR033194">
    <property type="entry name" value="MFAP1"/>
</dbReference>
<feature type="region of interest" description="Disordered" evidence="3">
    <location>
        <begin position="855"/>
        <end position="932"/>
    </location>
</feature>
<feature type="compositionally biased region" description="Acidic residues" evidence="3">
    <location>
        <begin position="735"/>
        <end position="751"/>
    </location>
</feature>
<feature type="compositionally biased region" description="Basic and acidic residues" evidence="3">
    <location>
        <begin position="1131"/>
        <end position="1147"/>
    </location>
</feature>
<accession>A0A7R9G941</accession>
<keyword evidence="6" id="KW-1185">Reference proteome</keyword>
<sequence>MEVKCEERVAHPPPGRPELVENLVVAPVKFVKGLRKAHGVFVTENGYEPHIYRINSSAKDSVAVKVRCYFPTCSGRGVVALKGLMVKLIHQHVCPLGTCTPTSNINFLKKIIFESEARKIIEDVPHLNVRKIAELLARTIPLEDIDLKYIRSYRRAKLKKADAKIHLVPGDYFEYSANKRYIHKTLPCPMLDGSVTRFPFFVKNVRNEPVGAVSIYAVDAVIPILKAGFGILNIDVTSYMVPEPFKYVFIIHLSLEYIAMPVMLAYMSNDSVAAYDAILEEFKAWCDRACCDKTWEVIVVDCWNPNIRSACQKAFPYSILMRSWFHFIQALYEKSELLQLHENLKNIKIVAEIFGMLASIVLLPPDLMIQGIAVVKSCVRKLQCDKVGGSKNLESLKSLTKFVLERWLSNEDFDKSEISLSGGEFGTKNVLQNFVSRLYASKTTEERMDISAHVGKIAELIVAKVSVDYPDFEVMKKSYSQKRERNVMADPDIIKYQNEASRLSKMLETSGQTNEKVELLLHIEHFLLAGAKQVNSHANFLTGDLNLKGDGMGVLNVDVNAGFRALALSENISFTSESMDLSDEDSDFDPIALKKENAELKEKLAQFENVTPCPVCKKNPWTVITDVCHHVVGCLRCALSKEISMGSGEMSYRKREKPMIMSTAGAVPTKNEKGEVTMEKVKVHRYVTGKRPDYAPDSSGEEESDEEMFAPPQTGAGGKRGMVAMDRMERGGGSESEEESDEGEEEELSLEEIERQRRIRRQRLLEQEEMNFSGRRIHEPEILDAGDLEDEEDEEDVKPDEATLMGVDIRRKRHEVPAAVIGGDDDDEDEEEEDLDEEELERRRRLLREKARQQRLREEQELAAKQEIRVESDEEVEEDESEEEESSEEETTDEEDTGPRLKPVFVRSKDRLTLEERAKEDEAAKAREAETKRLIEERRRETLKLVEQDRKGLGDPEKVAEFKEPWEEVITDDENDEVEYEAWKQREMKRVKRDRDEREAHEREKLEAERLRNMSEEERRLEARLNPKLVTNKAAKGKYKFLQKYYHRGAFFLDKEENVYRRDFSGATLEDRFDKTVLPKVMQVKNFGRSGRTKYTHLVDQDTTQFDSPWMAETAINVKFNTTHGGGMKQVFERPSLRKDRQEGGTN</sequence>
<evidence type="ECO:0000256" key="2">
    <source>
        <dbReference type="SAM" id="Coils"/>
    </source>
</evidence>
<proteinExistence type="inferred from homology"/>
<evidence type="ECO:0000313" key="6">
    <source>
        <dbReference type="Proteomes" id="UP000678499"/>
    </source>
</evidence>
<feature type="compositionally biased region" description="Acidic residues" evidence="3">
    <location>
        <begin position="699"/>
        <end position="708"/>
    </location>
</feature>
<dbReference type="OrthoDB" id="1111734at2759"/>
<evidence type="ECO:0000256" key="1">
    <source>
        <dbReference type="ARBA" id="ARBA00008155"/>
    </source>
</evidence>
<evidence type="ECO:0000313" key="5">
    <source>
        <dbReference type="EMBL" id="CAD7273714.1"/>
    </source>
</evidence>
<feature type="region of interest" description="Disordered" evidence="3">
    <location>
        <begin position="687"/>
        <end position="753"/>
    </location>
</feature>
<feature type="region of interest" description="Disordered" evidence="3">
    <location>
        <begin position="770"/>
        <end position="841"/>
    </location>
</feature>
<dbReference type="Pfam" id="PF06991">
    <property type="entry name" value="MFAP1"/>
    <property type="match status" value="1"/>
</dbReference>
<dbReference type="EMBL" id="OA882199">
    <property type="protein sequence ID" value="CAD7273714.1"/>
    <property type="molecule type" value="Genomic_DNA"/>
</dbReference>
<keyword evidence="2" id="KW-0175">Coiled coil</keyword>
<organism evidence="5">
    <name type="scientific">Notodromas monacha</name>
    <dbReference type="NCBI Taxonomy" id="399045"/>
    <lineage>
        <taxon>Eukaryota</taxon>
        <taxon>Metazoa</taxon>
        <taxon>Ecdysozoa</taxon>
        <taxon>Arthropoda</taxon>
        <taxon>Crustacea</taxon>
        <taxon>Oligostraca</taxon>
        <taxon>Ostracoda</taxon>
        <taxon>Podocopa</taxon>
        <taxon>Podocopida</taxon>
        <taxon>Cypridocopina</taxon>
        <taxon>Cypridoidea</taxon>
        <taxon>Cyprididae</taxon>
        <taxon>Notodromas</taxon>
    </lineage>
</organism>
<dbReference type="AlphaFoldDB" id="A0A7R9G941"/>
<feature type="domain" description="Micro-fibrillar-associated protein 1 C-terminal" evidence="4">
    <location>
        <begin position="893"/>
        <end position="1103"/>
    </location>
</feature>
<evidence type="ECO:0000256" key="3">
    <source>
        <dbReference type="SAM" id="MobiDB-lite"/>
    </source>
</evidence>
<dbReference type="PANTHER" id="PTHR15327">
    <property type="entry name" value="MICROFIBRIL-ASSOCIATED PROTEIN"/>
    <property type="match status" value="1"/>
</dbReference>
<reference evidence="5" key="1">
    <citation type="submission" date="2020-11" db="EMBL/GenBank/DDBJ databases">
        <authorList>
            <person name="Tran Van P."/>
        </authorList>
    </citation>
    <scope>NUCLEOTIDE SEQUENCE</scope>
</reference>
<feature type="compositionally biased region" description="Acidic residues" evidence="3">
    <location>
        <begin position="823"/>
        <end position="839"/>
    </location>
</feature>
<feature type="compositionally biased region" description="Acidic residues" evidence="3">
    <location>
        <begin position="872"/>
        <end position="896"/>
    </location>
</feature>
<dbReference type="Proteomes" id="UP000678499">
    <property type="component" value="Unassembled WGS sequence"/>
</dbReference>
<evidence type="ECO:0000259" key="4">
    <source>
        <dbReference type="Pfam" id="PF06991"/>
    </source>
</evidence>
<feature type="compositionally biased region" description="Acidic residues" evidence="3">
    <location>
        <begin position="782"/>
        <end position="798"/>
    </location>
</feature>
<comment type="similarity">
    <text evidence="1">Belongs to the MFAP1 family.</text>
</comment>
<name>A0A7R9G941_9CRUS</name>
<dbReference type="EMBL" id="CAJPEX010000162">
    <property type="protein sequence ID" value="CAG0913866.1"/>
    <property type="molecule type" value="Genomic_DNA"/>
</dbReference>
<feature type="coiled-coil region" evidence="2">
    <location>
        <begin position="984"/>
        <end position="1021"/>
    </location>
</feature>
<protein>
    <recommendedName>
        <fullName evidence="4">Micro-fibrillar-associated protein 1 C-terminal domain-containing protein</fullName>
    </recommendedName>
</protein>
<gene>
    <name evidence="5" type="ORF">NMOB1V02_LOCUS1587</name>
</gene>
<feature type="region of interest" description="Disordered" evidence="3">
    <location>
        <begin position="1126"/>
        <end position="1147"/>
    </location>
</feature>
<dbReference type="InterPro" id="IPR009730">
    <property type="entry name" value="MFAP1_C"/>
</dbReference>